<dbReference type="InterPro" id="IPR036291">
    <property type="entry name" value="NAD(P)-bd_dom_sf"/>
</dbReference>
<dbReference type="GO" id="GO:0005811">
    <property type="term" value="C:lipid droplet"/>
    <property type="evidence" value="ECO:0007669"/>
    <property type="project" value="TreeGrafter"/>
</dbReference>
<dbReference type="OrthoDB" id="10268090at2759"/>
<keyword evidence="5" id="KW-1185">Reference proteome</keyword>
<dbReference type="InterPro" id="IPR051276">
    <property type="entry name" value="Saccharopine_DH-like_oxidrdct"/>
</dbReference>
<dbReference type="GO" id="GO:0005886">
    <property type="term" value="C:plasma membrane"/>
    <property type="evidence" value="ECO:0007669"/>
    <property type="project" value="TreeGrafter"/>
</dbReference>
<dbReference type="AlphaFoldDB" id="A0A098VNT5"/>
<evidence type="ECO:0000313" key="4">
    <source>
        <dbReference type="EMBL" id="KGG50630.1"/>
    </source>
</evidence>
<organism evidence="4 5">
    <name type="scientific">Mitosporidium daphniae</name>
    <dbReference type="NCBI Taxonomy" id="1485682"/>
    <lineage>
        <taxon>Eukaryota</taxon>
        <taxon>Fungi</taxon>
        <taxon>Fungi incertae sedis</taxon>
        <taxon>Microsporidia</taxon>
        <taxon>Mitosporidium</taxon>
    </lineage>
</organism>
<name>A0A098VNT5_9MICR</name>
<keyword evidence="2" id="KW-1133">Transmembrane helix</keyword>
<evidence type="ECO:0000256" key="1">
    <source>
        <dbReference type="ARBA" id="ARBA00038048"/>
    </source>
</evidence>
<dbReference type="SUPFAM" id="SSF51735">
    <property type="entry name" value="NAD(P)-binding Rossmann-fold domains"/>
    <property type="match status" value="1"/>
</dbReference>
<evidence type="ECO:0000313" key="5">
    <source>
        <dbReference type="Proteomes" id="UP000029725"/>
    </source>
</evidence>
<dbReference type="GO" id="GO:0009247">
    <property type="term" value="P:glycolipid biosynthetic process"/>
    <property type="evidence" value="ECO:0007669"/>
    <property type="project" value="TreeGrafter"/>
</dbReference>
<dbReference type="PANTHER" id="PTHR12286">
    <property type="entry name" value="SACCHAROPINE DEHYDROGENASE-LIKE OXIDOREDUCTASE"/>
    <property type="match status" value="1"/>
</dbReference>
<comment type="caution">
    <text evidence="4">The sequence shown here is derived from an EMBL/GenBank/DDBJ whole genome shotgun (WGS) entry which is preliminary data.</text>
</comment>
<evidence type="ECO:0000256" key="2">
    <source>
        <dbReference type="SAM" id="Phobius"/>
    </source>
</evidence>
<feature type="domain" description="Saccharopine dehydrogenase NADP binding" evidence="3">
    <location>
        <begin position="8"/>
        <end position="119"/>
    </location>
</feature>
<gene>
    <name evidence="4" type="ORF">DI09_61p170</name>
</gene>
<dbReference type="Proteomes" id="UP000029725">
    <property type="component" value="Unassembled WGS sequence"/>
</dbReference>
<sequence length="409" mass="45610">MLRKKVDVIIFGATGFTGKFVLEEFHRYASLPLKDASTGKAVPTFAAAGRSEQKLKELTLGIDANIPIIVANIEDKESLEKMAAMCRVLINCVGPFRFYGKSVIEACISMKCNYVDISGEPQFMEECLILYNDLAIKSNVSIISACGFDSIPADIGVFFTLKNILKEKSRKPLSVESFIEVENSMGMPVKGHFTSFESAVHGFSSHENLNDLRQRVPSFDKKIPDSTTIGGETFQRKRWPFYEDRIGKWCVPFPGSDPSIVRRSISALVAQNYTCNFPYAAYFAVNSFYSLVGLVLFSSIFYLLTRFQWGVFSHEGPTRGEIDTTRFSIKFYGSSVLEDGSEPKTFRAVLTGPEPGYRATPACITLAAMTILEEEHNIPKGVITPVTAFKDTSFIERFQSSSLTLRMDE</sequence>
<accession>A0A098VNT5</accession>
<dbReference type="PANTHER" id="PTHR12286:SF5">
    <property type="entry name" value="SACCHAROPINE DEHYDROGENASE-LIKE OXIDOREDUCTASE"/>
    <property type="match status" value="1"/>
</dbReference>
<evidence type="ECO:0000259" key="3">
    <source>
        <dbReference type="Pfam" id="PF03435"/>
    </source>
</evidence>
<dbReference type="GeneID" id="25260491"/>
<feature type="transmembrane region" description="Helical" evidence="2">
    <location>
        <begin position="279"/>
        <end position="304"/>
    </location>
</feature>
<dbReference type="HOGENOM" id="CLU_031002_1_0_1"/>
<dbReference type="RefSeq" id="XP_013237057.1">
    <property type="nucleotide sequence ID" value="XM_013381603.1"/>
</dbReference>
<dbReference type="InterPro" id="IPR005097">
    <property type="entry name" value="Sacchrp_dh_NADP-bd"/>
</dbReference>
<keyword evidence="2" id="KW-0812">Transmembrane</keyword>
<dbReference type="EMBL" id="JMKJ01000570">
    <property type="protein sequence ID" value="KGG50630.1"/>
    <property type="molecule type" value="Genomic_DNA"/>
</dbReference>
<dbReference type="Pfam" id="PF03435">
    <property type="entry name" value="Sacchrp_dh_NADP"/>
    <property type="match status" value="1"/>
</dbReference>
<dbReference type="GO" id="GO:0005739">
    <property type="term" value="C:mitochondrion"/>
    <property type="evidence" value="ECO:0007669"/>
    <property type="project" value="TreeGrafter"/>
</dbReference>
<comment type="similarity">
    <text evidence="1">Belongs to the saccharopine dehydrogenase family.</text>
</comment>
<keyword evidence="2" id="KW-0472">Membrane</keyword>
<proteinExistence type="inferred from homology"/>
<reference evidence="4 5" key="1">
    <citation type="submission" date="2014-04" db="EMBL/GenBank/DDBJ databases">
        <title>A new species of microsporidia sheds light on the evolution of extreme parasitism.</title>
        <authorList>
            <person name="Haag K.L."/>
            <person name="James T.Y."/>
            <person name="Larsson R."/>
            <person name="Schaer T.M."/>
            <person name="Refardt D."/>
            <person name="Pombert J.-F."/>
            <person name="Ebert D."/>
        </authorList>
    </citation>
    <scope>NUCLEOTIDE SEQUENCE [LARGE SCALE GENOMIC DNA]</scope>
    <source>
        <strain evidence="4 5">UGP3</strain>
        <tissue evidence="4">Spores</tissue>
    </source>
</reference>
<dbReference type="VEuPathDB" id="MicrosporidiaDB:DI09_61p170"/>
<dbReference type="Gene3D" id="3.40.50.720">
    <property type="entry name" value="NAD(P)-binding Rossmann-like Domain"/>
    <property type="match status" value="1"/>
</dbReference>
<protein>
    <submittedName>
        <fullName evidence="4">Saccharopine dehydrogenase</fullName>
    </submittedName>
</protein>